<sequence length="227" mass="25732">MTDIPTVLQRIGSDFPAFRPDPSPAKERTVASAFEKLRVSPLKNTVLLDYLGTRGIPSDIASRECVEVHYRMYGKWYFAIGFKNRKGGLEIRNPYFKGAVSPKDITHVSHNTGDRRQSSVLVFEGFMDYLSYLALKKGQAVPDCVVLNSVTNLPKAMDILRSYGQVCCFLDNDEVGRKAVEEIRKQCGKISDKAIHYLPHKDLNEFLQERIRSERMTVRQGAKNQEG</sequence>
<dbReference type="SUPFAM" id="SSF56731">
    <property type="entry name" value="DNA primase core"/>
    <property type="match status" value="1"/>
</dbReference>
<dbReference type="AlphaFoldDB" id="A0A174W690"/>
<reference evidence="1 2" key="1">
    <citation type="submission" date="2015-09" db="EMBL/GenBank/DDBJ databases">
        <authorList>
            <consortium name="Pathogen Informatics"/>
        </authorList>
    </citation>
    <scope>NUCLEOTIDE SEQUENCE [LARGE SCALE GENOMIC DNA]</scope>
    <source>
        <strain evidence="1 2">2789STDY5834946</strain>
    </source>
</reference>
<proteinExistence type="predicted"/>
<name>A0A174W690_9BACE</name>
<dbReference type="Pfam" id="PF13155">
    <property type="entry name" value="Toprim_2"/>
    <property type="match status" value="1"/>
</dbReference>
<protein>
    <submittedName>
        <fullName evidence="1">Putative transposon-related/mobilisation protein</fullName>
    </submittedName>
</protein>
<dbReference type="Proteomes" id="UP000095725">
    <property type="component" value="Unassembled WGS sequence"/>
</dbReference>
<organism evidence="1 2">
    <name type="scientific">Bacteroides caccae</name>
    <dbReference type="NCBI Taxonomy" id="47678"/>
    <lineage>
        <taxon>Bacteria</taxon>
        <taxon>Pseudomonadati</taxon>
        <taxon>Bacteroidota</taxon>
        <taxon>Bacteroidia</taxon>
        <taxon>Bacteroidales</taxon>
        <taxon>Bacteroidaceae</taxon>
        <taxon>Bacteroides</taxon>
    </lineage>
</organism>
<dbReference type="RefSeq" id="WP_005805264.1">
    <property type="nucleotide sequence ID" value="NZ_CAXYLJ010000014.1"/>
</dbReference>
<dbReference type="CDD" id="cd01029">
    <property type="entry name" value="TOPRIM_primases"/>
    <property type="match status" value="1"/>
</dbReference>
<evidence type="ECO:0000313" key="1">
    <source>
        <dbReference type="EMBL" id="CUQ42714.1"/>
    </source>
</evidence>
<gene>
    <name evidence="1" type="ORF">ERS852558_03245</name>
</gene>
<accession>A0A174W690</accession>
<dbReference type="Gene3D" id="3.40.1360.10">
    <property type="match status" value="1"/>
</dbReference>
<dbReference type="InterPro" id="IPR034154">
    <property type="entry name" value="TOPRIM_DnaG/twinkle"/>
</dbReference>
<evidence type="ECO:0000313" key="2">
    <source>
        <dbReference type="Proteomes" id="UP000095725"/>
    </source>
</evidence>
<dbReference type="EMBL" id="CZBL01000014">
    <property type="protein sequence ID" value="CUQ42714.1"/>
    <property type="molecule type" value="Genomic_DNA"/>
</dbReference>